<name>A0A8J6J989_9FIRM</name>
<protein>
    <submittedName>
        <fullName evidence="1">Uncharacterized protein</fullName>
    </submittedName>
</protein>
<evidence type="ECO:0000313" key="2">
    <source>
        <dbReference type="Proteomes" id="UP000628736"/>
    </source>
</evidence>
<reference evidence="1" key="1">
    <citation type="submission" date="2020-08" db="EMBL/GenBank/DDBJ databases">
        <title>Genome public.</title>
        <authorList>
            <person name="Liu C."/>
            <person name="Sun Q."/>
        </authorList>
    </citation>
    <scope>NUCLEOTIDE SEQUENCE</scope>
    <source>
        <strain evidence="1">NSJ-23</strain>
    </source>
</reference>
<keyword evidence="2" id="KW-1185">Reference proteome</keyword>
<dbReference type="EMBL" id="JACOPO010000004">
    <property type="protein sequence ID" value="MBC5722757.1"/>
    <property type="molecule type" value="Genomic_DNA"/>
</dbReference>
<dbReference type="RefSeq" id="WP_186852777.1">
    <property type="nucleotide sequence ID" value="NZ_JACOPO010000004.1"/>
</dbReference>
<sequence length="106" mass="11979">MREIDLRHTYSAAGKEALRARQVRHLEARLRDFGPDGPEVLEADQASGTIFARFPGRSTESVVARLERDHGILVDLEGNRAVFHLSPQVSFEALDYVWGCLFQILE</sequence>
<gene>
    <name evidence="1" type="ORF">H8S11_08030</name>
</gene>
<proteinExistence type="predicted"/>
<dbReference type="InterPro" id="IPR015424">
    <property type="entry name" value="PyrdxlP-dep_Trfase"/>
</dbReference>
<dbReference type="SUPFAM" id="SSF53383">
    <property type="entry name" value="PLP-dependent transferases"/>
    <property type="match status" value="1"/>
</dbReference>
<evidence type="ECO:0000313" key="1">
    <source>
        <dbReference type="EMBL" id="MBC5722757.1"/>
    </source>
</evidence>
<organism evidence="1 2">
    <name type="scientific">Flintibacter hominis</name>
    <dbReference type="NCBI Taxonomy" id="2763048"/>
    <lineage>
        <taxon>Bacteria</taxon>
        <taxon>Bacillati</taxon>
        <taxon>Bacillota</taxon>
        <taxon>Clostridia</taxon>
        <taxon>Eubacteriales</taxon>
        <taxon>Flintibacter</taxon>
    </lineage>
</organism>
<comment type="caution">
    <text evidence="1">The sequence shown here is derived from an EMBL/GenBank/DDBJ whole genome shotgun (WGS) entry which is preliminary data.</text>
</comment>
<dbReference type="Proteomes" id="UP000628736">
    <property type="component" value="Unassembled WGS sequence"/>
</dbReference>
<dbReference type="AlphaFoldDB" id="A0A8J6J989"/>
<accession>A0A8J6J989</accession>